<name>A0A2C8YKS1_9MICO</name>
<dbReference type="EMBL" id="OCST01000001">
    <property type="protein sequence ID" value="SOE51018.1"/>
    <property type="molecule type" value="Genomic_DNA"/>
</dbReference>
<evidence type="ECO:0000313" key="2">
    <source>
        <dbReference type="EMBL" id="SOE51018.1"/>
    </source>
</evidence>
<dbReference type="PROSITE" id="PS50883">
    <property type="entry name" value="EAL"/>
    <property type="match status" value="1"/>
</dbReference>
<accession>A0A2C8YKS1</accession>
<protein>
    <submittedName>
        <fullName evidence="2">EAL domain, c-di-GMP-specific phosphodiesterase class I (Or its enzymatically inactive variant)</fullName>
    </submittedName>
</protein>
<proteinExistence type="predicted"/>
<evidence type="ECO:0000313" key="3">
    <source>
        <dbReference type="Proteomes" id="UP000219440"/>
    </source>
</evidence>
<keyword evidence="3" id="KW-1185">Reference proteome</keyword>
<feature type="domain" description="EAL" evidence="1">
    <location>
        <begin position="6"/>
        <end position="257"/>
    </location>
</feature>
<dbReference type="SMART" id="SM00052">
    <property type="entry name" value="EAL"/>
    <property type="match status" value="1"/>
</dbReference>
<evidence type="ECO:0000259" key="1">
    <source>
        <dbReference type="PROSITE" id="PS50883"/>
    </source>
</evidence>
<sequence>MDERVRSQLATDLPGASARGEIVAFYQPQIDIASGAVVGAEALSRWFHPRLGLVCPTVFIPLAEARGSIVEIGDHMLNAACEFGVSSARGGAAIDISVNVSAIQLRDGNFAAKALQTATHHGLDARQLTIEITESQAVQNIAAVGDSFDLLRLAGVTVSIDDFGRGQSSVDQLLALQANELKIDQSLVQNCAADSRTLLAAVISFAHDKGLRVVAEGVETPAQLAAMTVLGCDRAQGYLMGRAMPARAFDEFITASRSL</sequence>
<dbReference type="Pfam" id="PF00563">
    <property type="entry name" value="EAL"/>
    <property type="match status" value="1"/>
</dbReference>
<reference evidence="2 3" key="1">
    <citation type="submission" date="2017-09" db="EMBL/GenBank/DDBJ databases">
        <authorList>
            <person name="Ehlers B."/>
            <person name="Leendertz F.H."/>
        </authorList>
    </citation>
    <scope>NUCLEOTIDE SEQUENCE [LARGE SCALE GENOMIC DNA]</scope>
    <source>
        <strain evidence="2 3">CGMCC 1.05381</strain>
    </source>
</reference>
<gene>
    <name evidence="2" type="ORF">SAMN06296378_0394</name>
</gene>
<dbReference type="GO" id="GO:0071111">
    <property type="term" value="F:cyclic-guanylate-specific phosphodiesterase activity"/>
    <property type="evidence" value="ECO:0007669"/>
    <property type="project" value="InterPro"/>
</dbReference>
<organism evidence="2 3">
    <name type="scientific">Salinibacterium xinjiangense</name>
    <dbReference type="NCBI Taxonomy" id="386302"/>
    <lineage>
        <taxon>Bacteria</taxon>
        <taxon>Bacillati</taxon>
        <taxon>Actinomycetota</taxon>
        <taxon>Actinomycetes</taxon>
        <taxon>Micrococcales</taxon>
        <taxon>Microbacteriaceae</taxon>
        <taxon>Salinibacterium</taxon>
    </lineage>
</organism>
<dbReference type="CDD" id="cd01948">
    <property type="entry name" value="EAL"/>
    <property type="match status" value="1"/>
</dbReference>
<dbReference type="PANTHER" id="PTHR33121:SF70">
    <property type="entry name" value="SIGNALING PROTEIN YKOW"/>
    <property type="match status" value="1"/>
</dbReference>
<dbReference type="InterPro" id="IPR050706">
    <property type="entry name" value="Cyclic-di-GMP_PDE-like"/>
</dbReference>
<dbReference type="SUPFAM" id="SSF141868">
    <property type="entry name" value="EAL domain-like"/>
    <property type="match status" value="1"/>
</dbReference>
<dbReference type="RefSeq" id="WP_179691747.1">
    <property type="nucleotide sequence ID" value="NZ_BMLC01000002.1"/>
</dbReference>
<dbReference type="InterPro" id="IPR001633">
    <property type="entry name" value="EAL_dom"/>
</dbReference>
<dbReference type="Proteomes" id="UP000219440">
    <property type="component" value="Unassembled WGS sequence"/>
</dbReference>
<dbReference type="PANTHER" id="PTHR33121">
    <property type="entry name" value="CYCLIC DI-GMP PHOSPHODIESTERASE PDEF"/>
    <property type="match status" value="1"/>
</dbReference>
<dbReference type="InterPro" id="IPR035919">
    <property type="entry name" value="EAL_sf"/>
</dbReference>
<dbReference type="Gene3D" id="3.20.20.450">
    <property type="entry name" value="EAL domain"/>
    <property type="match status" value="1"/>
</dbReference>
<dbReference type="AlphaFoldDB" id="A0A2C8YKS1"/>